<dbReference type="Proteomes" id="UP000000689">
    <property type="component" value="Chromosome 7"/>
</dbReference>
<evidence type="ECO:0000256" key="1">
    <source>
        <dbReference type="ARBA" id="ARBA00004123"/>
    </source>
</evidence>
<evidence type="ECO:0000256" key="3">
    <source>
        <dbReference type="SAM" id="MobiDB-lite"/>
    </source>
</evidence>
<name>J7REH7_NAUDC</name>
<protein>
    <recommendedName>
        <fullName evidence="4">WHIM1 domain-containing protein</fullName>
    </recommendedName>
</protein>
<dbReference type="EMBL" id="HE580273">
    <property type="protein sequence ID" value="CCK73514.1"/>
    <property type="molecule type" value="Genomic_DNA"/>
</dbReference>
<accession>J7REH7</accession>
<dbReference type="OrthoDB" id="349045at2759"/>
<reference evidence="5 6" key="1">
    <citation type="journal article" date="2011" name="Proc. Natl. Acad. Sci. U.S.A.">
        <title>Evolutionary erosion of yeast sex chromosomes by mating-type switching accidents.</title>
        <authorList>
            <person name="Gordon J.L."/>
            <person name="Armisen D."/>
            <person name="Proux-Wera E."/>
            <person name="Oheigeartaigh S.S."/>
            <person name="Byrne K.P."/>
            <person name="Wolfe K.H."/>
        </authorList>
    </citation>
    <scope>NUCLEOTIDE SEQUENCE [LARGE SCALE GENOMIC DNA]</scope>
    <source>
        <strain evidence="6">ATCC 10597 / BCRC 20456 / CBS 421 / NBRC 0211 / NRRL Y-12639</strain>
    </source>
</reference>
<feature type="region of interest" description="Disordered" evidence="3">
    <location>
        <begin position="83"/>
        <end position="112"/>
    </location>
</feature>
<dbReference type="eggNOG" id="ENOG502QVSC">
    <property type="taxonomic scope" value="Eukaryota"/>
</dbReference>
<dbReference type="GeneID" id="13926986"/>
<feature type="compositionally biased region" description="Basic and acidic residues" evidence="3">
    <location>
        <begin position="92"/>
        <end position="103"/>
    </location>
</feature>
<dbReference type="STRING" id="1071378.J7REH7"/>
<evidence type="ECO:0000259" key="4">
    <source>
        <dbReference type="Pfam" id="PF15612"/>
    </source>
</evidence>
<keyword evidence="6" id="KW-1185">Reference proteome</keyword>
<feature type="domain" description="WHIM1" evidence="4">
    <location>
        <begin position="340"/>
        <end position="383"/>
    </location>
</feature>
<dbReference type="Pfam" id="PF15612">
    <property type="entry name" value="WHIM1"/>
    <property type="match status" value="1"/>
</dbReference>
<proteinExistence type="predicted"/>
<feature type="region of interest" description="Disordered" evidence="3">
    <location>
        <begin position="672"/>
        <end position="783"/>
    </location>
</feature>
<feature type="compositionally biased region" description="Acidic residues" evidence="3">
    <location>
        <begin position="699"/>
        <end position="708"/>
    </location>
</feature>
<dbReference type="KEGG" id="ndi:NDAI_0G05310"/>
<feature type="compositionally biased region" description="Basic and acidic residues" evidence="3">
    <location>
        <begin position="672"/>
        <end position="684"/>
    </location>
</feature>
<dbReference type="RefSeq" id="XP_003980190.1">
    <property type="nucleotide sequence ID" value="XM_003980141.1"/>
</dbReference>
<organism evidence="5 6">
    <name type="scientific">Naumovozyma dairenensis (strain ATCC 10597 / BCRC 20456 / CBS 421 / NBRC 0211 / NRRL Y-12639)</name>
    <name type="common">Saccharomyces dairenensis</name>
    <dbReference type="NCBI Taxonomy" id="1071378"/>
    <lineage>
        <taxon>Eukaryota</taxon>
        <taxon>Fungi</taxon>
        <taxon>Dikarya</taxon>
        <taxon>Ascomycota</taxon>
        <taxon>Saccharomycotina</taxon>
        <taxon>Saccharomycetes</taxon>
        <taxon>Saccharomycetales</taxon>
        <taxon>Saccharomycetaceae</taxon>
        <taxon>Naumovozyma</taxon>
    </lineage>
</organism>
<feature type="compositionally biased region" description="Basic and acidic residues" evidence="3">
    <location>
        <begin position="18"/>
        <end position="38"/>
    </location>
</feature>
<sequence length="783" mass="90394">MSDIVNIDSDGSADLEVDEKHDKEGKQDKISAMKISKELKRKKQKRKGQLTFDDFKNVKVVNSPDVLSTKTIISNKNRTVLTVDEQNTKTGSENKENYLDDQSKTPSSTSSPSICNISKLVGLHKQGQTTTNLHLISNWASSVPLELKSYNDYDNKIFGLLSRANTDTKPIPYAGPIISIMAFINKFHKFFSNDILDISFQVFEIGLELTEQQDTSLSNKCVTISQEKMNLLFFTFLKLLFPPASKKHYSPPSMAELKSSKKALFNKKIIHQLRTKAIEWGYPKKWRVPVPKDIDVTQPLSYLLTPDEEDTTLVDPTHPEILTKNIPQWYKNTPLPNDENLLYNPNLEKMGVFAFEPKDRLIFLEILMRWCCSNSTLIHDEIYRLSHLKKEPSFGIYTQHVPRYLVNGIDESYDAFHKVCRLLQKRLLNRRKNKYQMNDAKKKDLSEKIIIVQELMKELKTTAVASDKSDIPFKSYQEWSDIFERESIDDPLSNPFNDDSYKLRMNEFFVGTVDHVGDFFLPRLHSYGNDSNTIGFCSVKQFLEKSNNDIQTNQLSSFRRVRGKFSLNFKLLLHAKSKLTKDSLSSKADVYDGDYWYEISHDYKSLDQYVSRISKIFQDYSVSKESAIKGMPQDENYLNDPKFENVLLQVRYLTEYLSKLSSILKKLEQLQSEHDEDKYEDRKTRSSRRSHGSYKEAYELQDDEEEYIADNGHDGIGAAEEDQSAYESQETVDNNDAYIDMSENPDIESADEANVSSSKQAHEASVSRSQRSLRRAKRRKESE</sequence>
<keyword evidence="2" id="KW-0539">Nucleus</keyword>
<feature type="region of interest" description="Disordered" evidence="3">
    <location>
        <begin position="1"/>
        <end position="47"/>
    </location>
</feature>
<dbReference type="GO" id="GO:0005634">
    <property type="term" value="C:nucleus"/>
    <property type="evidence" value="ECO:0007669"/>
    <property type="project" value="UniProtKB-SubCell"/>
</dbReference>
<dbReference type="HOGENOM" id="CLU_014696_0_0_1"/>
<evidence type="ECO:0000313" key="6">
    <source>
        <dbReference type="Proteomes" id="UP000000689"/>
    </source>
</evidence>
<dbReference type="AlphaFoldDB" id="J7REH7"/>
<evidence type="ECO:0000313" key="5">
    <source>
        <dbReference type="EMBL" id="CCK73514.1"/>
    </source>
</evidence>
<evidence type="ECO:0000256" key="2">
    <source>
        <dbReference type="ARBA" id="ARBA00023242"/>
    </source>
</evidence>
<feature type="compositionally biased region" description="Basic residues" evidence="3">
    <location>
        <begin position="771"/>
        <end position="783"/>
    </location>
</feature>
<feature type="compositionally biased region" description="Polar residues" evidence="3">
    <location>
        <begin position="725"/>
        <end position="734"/>
    </location>
</feature>
<dbReference type="OMA" id="IEWGYPK"/>
<dbReference type="InterPro" id="IPR028942">
    <property type="entry name" value="WHIM1_dom"/>
</dbReference>
<comment type="subcellular location">
    <subcellularLocation>
        <location evidence="1">Nucleus</location>
    </subcellularLocation>
</comment>
<gene>
    <name evidence="5" type="primary">NDAI0G05310</name>
    <name evidence="5" type="ordered locus">NDAI_0G05310</name>
</gene>